<dbReference type="GO" id="GO:0003677">
    <property type="term" value="F:DNA binding"/>
    <property type="evidence" value="ECO:0007669"/>
    <property type="project" value="UniProtKB-KW"/>
</dbReference>
<proteinExistence type="predicted"/>
<organism evidence="4 5">
    <name type="scientific">Aromatoleum bremense</name>
    <dbReference type="NCBI Taxonomy" id="76115"/>
    <lineage>
        <taxon>Bacteria</taxon>
        <taxon>Pseudomonadati</taxon>
        <taxon>Pseudomonadota</taxon>
        <taxon>Betaproteobacteria</taxon>
        <taxon>Rhodocyclales</taxon>
        <taxon>Rhodocyclaceae</taxon>
        <taxon>Aromatoleum</taxon>
    </lineage>
</organism>
<keyword evidence="1 2" id="KW-0238">DNA-binding</keyword>
<name>A0ABX1NXX3_9RHOO</name>
<evidence type="ECO:0000256" key="2">
    <source>
        <dbReference type="PROSITE-ProRule" id="PRU00252"/>
    </source>
</evidence>
<evidence type="ECO:0000256" key="3">
    <source>
        <dbReference type="SAM" id="MobiDB-lite"/>
    </source>
</evidence>
<accession>A0ABX1NXX3</accession>
<evidence type="ECO:0000313" key="4">
    <source>
        <dbReference type="EMBL" id="NMG16703.1"/>
    </source>
</evidence>
<dbReference type="PROSITE" id="PS50935">
    <property type="entry name" value="SSB"/>
    <property type="match status" value="1"/>
</dbReference>
<dbReference type="Proteomes" id="UP000633943">
    <property type="component" value="Unassembled WGS sequence"/>
</dbReference>
<protein>
    <submittedName>
        <fullName evidence="4">Single-stranded DNA-binding protein</fullName>
    </submittedName>
</protein>
<dbReference type="Pfam" id="PF00436">
    <property type="entry name" value="SSB"/>
    <property type="match status" value="1"/>
</dbReference>
<dbReference type="SUPFAM" id="SSF50249">
    <property type="entry name" value="Nucleic acid-binding proteins"/>
    <property type="match status" value="1"/>
</dbReference>
<dbReference type="Gene3D" id="2.40.50.140">
    <property type="entry name" value="Nucleic acid-binding proteins"/>
    <property type="match status" value="1"/>
</dbReference>
<dbReference type="CDD" id="cd04496">
    <property type="entry name" value="SSB_OBF"/>
    <property type="match status" value="1"/>
</dbReference>
<evidence type="ECO:0000313" key="5">
    <source>
        <dbReference type="Proteomes" id="UP000633943"/>
    </source>
</evidence>
<reference evidence="4 5" key="1">
    <citation type="submission" date="2019-12" db="EMBL/GenBank/DDBJ databases">
        <title>Comparative genomics gives insights into the taxonomy of the Azoarcus-Aromatoleum group and reveals separate origins of nif in the plant-associated Azoarcus and non-plant-associated Aromatoleum sub-groups.</title>
        <authorList>
            <person name="Lafos M."/>
            <person name="Maluk M."/>
            <person name="Batista M."/>
            <person name="Junghare M."/>
            <person name="Carmona M."/>
            <person name="Faoro H."/>
            <person name="Cruz L.M."/>
            <person name="Battistoni F."/>
            <person name="De Souza E."/>
            <person name="Pedrosa F."/>
            <person name="Chen W.-M."/>
            <person name="Poole P.S."/>
            <person name="Dixon R.A."/>
            <person name="James E.K."/>
        </authorList>
    </citation>
    <scope>NUCLEOTIDE SEQUENCE [LARGE SCALE GENOMIC DNA]</scope>
    <source>
        <strain evidence="4 5">PbN1</strain>
    </source>
</reference>
<feature type="region of interest" description="Disordered" evidence="3">
    <location>
        <begin position="1"/>
        <end position="115"/>
    </location>
</feature>
<dbReference type="InterPro" id="IPR000424">
    <property type="entry name" value="Primosome_PriB/ssb"/>
</dbReference>
<sequence length="260" mass="28953">MRSAARRRDWPGAAARAAPGARLPLQPAPRATGPAGHWRRDDLPALAQPRPFLHGRGVVGGPAGQPRDAGLADRRAVLDRTAAHRAEHADQPDPQHRSPSPGMRQQGRAGRSGLPAACSWARRAHPHHHPQGVTMSTHFVGEGNIGSAPEYREFPNGNEEPRRLLRLNVYFDNPVPTKDGYEDRGGYWAPVELWHRDAERWAGLYQKGMRVLVEGRTVKDEWEDADDNERITFKIEARRVGILPYRIESVTLSAKSPTEQ</sequence>
<gene>
    <name evidence="4" type="ORF">GPA24_14375</name>
</gene>
<dbReference type="EMBL" id="WTVP01000044">
    <property type="protein sequence ID" value="NMG16703.1"/>
    <property type="molecule type" value="Genomic_DNA"/>
</dbReference>
<dbReference type="InterPro" id="IPR012340">
    <property type="entry name" value="NA-bd_OB-fold"/>
</dbReference>
<feature type="compositionally biased region" description="Basic and acidic residues" evidence="3">
    <location>
        <begin position="1"/>
        <end position="10"/>
    </location>
</feature>
<dbReference type="NCBIfam" id="NF006039">
    <property type="entry name" value="PRK08182.1"/>
    <property type="match status" value="1"/>
</dbReference>
<comment type="caution">
    <text evidence="4">The sequence shown here is derived from an EMBL/GenBank/DDBJ whole genome shotgun (WGS) entry which is preliminary data.</text>
</comment>
<feature type="compositionally biased region" description="Basic and acidic residues" evidence="3">
    <location>
        <begin position="70"/>
        <end position="96"/>
    </location>
</feature>
<feature type="compositionally biased region" description="Low complexity" evidence="3">
    <location>
        <begin position="11"/>
        <end position="31"/>
    </location>
</feature>
<keyword evidence="5" id="KW-1185">Reference proteome</keyword>
<evidence type="ECO:0000256" key="1">
    <source>
        <dbReference type="ARBA" id="ARBA00023125"/>
    </source>
</evidence>